<evidence type="ECO:0000313" key="4">
    <source>
        <dbReference type="Proteomes" id="UP001233999"/>
    </source>
</evidence>
<evidence type="ECO:0000313" key="3">
    <source>
        <dbReference type="EMBL" id="KAJ9577815.1"/>
    </source>
</evidence>
<sequence length="248" mass="29813">MFIELKKIQKKTTNSKDIESILSSPALLEVSGMHVRRTKKKKSFIWWDFFTDVINIFRELLFLFSHVIMMVWSIHFHSWLGFMWLVMVCLLWILPQPKRLTILCSPIIVGYAVMLLIIQYIYSMDLNASERPQSETLTSCDKDWPKNLLIKSTYTIVLWLTMHERKPGMKWRDETHTFMSQHPEIFYKNILILKLIKYLKLWLIKFWIWVVISVHLVLNSDSLSKCCRVTFFKYFNVFMVLLLLFIFQ</sequence>
<dbReference type="InterPro" id="IPR027272">
    <property type="entry name" value="Piezo"/>
</dbReference>
<gene>
    <name evidence="3" type="ORF">L9F63_005611</name>
</gene>
<keyword evidence="1" id="KW-0472">Membrane</keyword>
<name>A0AAD7ZCF6_DIPPU</name>
<reference evidence="3" key="1">
    <citation type="journal article" date="2023" name="IScience">
        <title>Live-bearing cockroach genome reveals convergent evolutionary mechanisms linked to viviparity in insects and beyond.</title>
        <authorList>
            <person name="Fouks B."/>
            <person name="Harrison M.C."/>
            <person name="Mikhailova A.A."/>
            <person name="Marchal E."/>
            <person name="English S."/>
            <person name="Carruthers M."/>
            <person name="Jennings E.C."/>
            <person name="Chiamaka E.L."/>
            <person name="Frigard R.A."/>
            <person name="Pippel M."/>
            <person name="Attardo G.M."/>
            <person name="Benoit J.B."/>
            <person name="Bornberg-Bauer E."/>
            <person name="Tobe S.S."/>
        </authorList>
    </citation>
    <scope>NUCLEOTIDE SEQUENCE</scope>
    <source>
        <strain evidence="3">Stay&amp;Tobe</strain>
    </source>
</reference>
<feature type="non-terminal residue" evidence="3">
    <location>
        <position position="1"/>
    </location>
</feature>
<feature type="transmembrane region" description="Helical" evidence="1">
    <location>
        <begin position="44"/>
        <end position="68"/>
    </location>
</feature>
<dbReference type="Pfam" id="PF24871">
    <property type="entry name" value="Piezo_TM1-24"/>
    <property type="match status" value="1"/>
</dbReference>
<dbReference type="GO" id="GO:0016020">
    <property type="term" value="C:membrane"/>
    <property type="evidence" value="ECO:0007669"/>
    <property type="project" value="InterPro"/>
</dbReference>
<organism evidence="3 4">
    <name type="scientific">Diploptera punctata</name>
    <name type="common">Pacific beetle cockroach</name>
    <dbReference type="NCBI Taxonomy" id="6984"/>
    <lineage>
        <taxon>Eukaryota</taxon>
        <taxon>Metazoa</taxon>
        <taxon>Ecdysozoa</taxon>
        <taxon>Arthropoda</taxon>
        <taxon>Hexapoda</taxon>
        <taxon>Insecta</taxon>
        <taxon>Pterygota</taxon>
        <taxon>Neoptera</taxon>
        <taxon>Polyneoptera</taxon>
        <taxon>Dictyoptera</taxon>
        <taxon>Blattodea</taxon>
        <taxon>Blaberoidea</taxon>
        <taxon>Blaberidae</taxon>
        <taxon>Diplopterinae</taxon>
        <taxon>Diploptera</taxon>
    </lineage>
</organism>
<dbReference type="Proteomes" id="UP001233999">
    <property type="component" value="Unassembled WGS sequence"/>
</dbReference>
<keyword evidence="4" id="KW-1185">Reference proteome</keyword>
<feature type="transmembrane region" description="Helical" evidence="1">
    <location>
        <begin position="74"/>
        <end position="93"/>
    </location>
</feature>
<feature type="transmembrane region" description="Helical" evidence="1">
    <location>
        <begin position="198"/>
        <end position="218"/>
    </location>
</feature>
<comment type="caution">
    <text evidence="3">The sequence shown here is derived from an EMBL/GenBank/DDBJ whole genome shotgun (WGS) entry which is preliminary data.</text>
</comment>
<protein>
    <recommendedName>
        <fullName evidence="2">Piezo TM1-24 domain-containing protein</fullName>
    </recommendedName>
</protein>
<dbReference type="PANTHER" id="PTHR47049:SF2">
    <property type="entry name" value="PIEZO-TYPE MECHANOSENSITIVE ION CHANNEL HOMOLOG"/>
    <property type="match status" value="1"/>
</dbReference>
<dbReference type="EMBL" id="JASPKZ010009343">
    <property type="protein sequence ID" value="KAJ9577815.1"/>
    <property type="molecule type" value="Genomic_DNA"/>
</dbReference>
<dbReference type="GO" id="GO:0008381">
    <property type="term" value="F:mechanosensitive monoatomic ion channel activity"/>
    <property type="evidence" value="ECO:0007669"/>
    <property type="project" value="InterPro"/>
</dbReference>
<proteinExistence type="predicted"/>
<evidence type="ECO:0000256" key="1">
    <source>
        <dbReference type="SAM" id="Phobius"/>
    </source>
</evidence>
<reference evidence="3" key="2">
    <citation type="submission" date="2023-05" db="EMBL/GenBank/DDBJ databases">
        <authorList>
            <person name="Fouks B."/>
        </authorList>
    </citation>
    <scope>NUCLEOTIDE SEQUENCE</scope>
    <source>
        <strain evidence="3">Stay&amp;Tobe</strain>
        <tissue evidence="3">Testes</tissue>
    </source>
</reference>
<accession>A0AAD7ZCF6</accession>
<dbReference type="AlphaFoldDB" id="A0AAD7ZCF6"/>
<evidence type="ECO:0000259" key="2">
    <source>
        <dbReference type="Pfam" id="PF24871"/>
    </source>
</evidence>
<feature type="transmembrane region" description="Helical" evidence="1">
    <location>
        <begin position="230"/>
        <end position="247"/>
    </location>
</feature>
<keyword evidence="1" id="KW-0812">Transmembrane</keyword>
<feature type="domain" description="Piezo TM1-24" evidence="2">
    <location>
        <begin position="44"/>
        <end position="247"/>
    </location>
</feature>
<dbReference type="PANTHER" id="PTHR47049">
    <property type="entry name" value="PIEZO-TYPE MECHANOSENSITIVE ION CHANNEL HOMOLOG"/>
    <property type="match status" value="1"/>
</dbReference>
<keyword evidence="1" id="KW-1133">Transmembrane helix</keyword>
<feature type="transmembrane region" description="Helical" evidence="1">
    <location>
        <begin position="100"/>
        <end position="122"/>
    </location>
</feature>
<dbReference type="InterPro" id="IPR056769">
    <property type="entry name" value="Piezo_TM1-24"/>
</dbReference>